<reference evidence="2" key="1">
    <citation type="submission" date="2011-07" db="EMBL/GenBank/DDBJ databases">
        <authorList>
            <consortium name="Caenorhabditis brenneri Sequencing and Analysis Consortium"/>
            <person name="Wilson R.K."/>
        </authorList>
    </citation>
    <scope>NUCLEOTIDE SEQUENCE [LARGE SCALE GENOMIC DNA]</scope>
    <source>
        <strain evidence="2">PB2801</strain>
    </source>
</reference>
<proteinExistence type="predicted"/>
<dbReference type="EMBL" id="GL379801">
    <property type="protein sequence ID" value="EGT36550.1"/>
    <property type="molecule type" value="Genomic_DNA"/>
</dbReference>
<dbReference type="AlphaFoldDB" id="G0MLX7"/>
<dbReference type="PANTHER" id="PTHR21503">
    <property type="entry name" value="F-BOX-CONTAINING HYPOTHETICAL PROTEIN C.ELEGANS"/>
    <property type="match status" value="1"/>
</dbReference>
<evidence type="ECO:0000313" key="2">
    <source>
        <dbReference type="Proteomes" id="UP000008068"/>
    </source>
</evidence>
<keyword evidence="2" id="KW-1185">Reference proteome</keyword>
<protein>
    <recommendedName>
        <fullName evidence="3">F-box associated domain-containing protein</fullName>
    </recommendedName>
</protein>
<dbReference type="InParanoid" id="G0MLX7"/>
<gene>
    <name evidence="1" type="ORF">CAEBREN_21066</name>
</gene>
<dbReference type="PANTHER" id="PTHR21503:SF8">
    <property type="entry name" value="F-BOX ASSOCIATED DOMAIN-CONTAINING PROTEIN-RELATED"/>
    <property type="match status" value="1"/>
</dbReference>
<sequence>MNYKSFFLLSLCSIRTEKLLEHHLRKGVRSIGYYFSSKGIQVLVESPDGSRELIIVVKAGDKPLHSYLISNTGIGSFQRLVKFCKDEDDLITIQYPIRLPNYEKPVKQGIIEQVTALFTRSSPTVHLEIQIDDRLGELVPIRGVQSTRLSGNQIETKVLEELFTNFPDQKDAVVLPKLIGELSKDSKLFELESLCIFNAFLHAVPILEQSNHRELQVYDAIIGEANVNSVVRKWIENEAYQNLEVMRISSRSSLGPRMNQENHTPWSLEPYMFEYESRFLSGSRSVDCRQYHQIQRTSDGKMAAFRIRKYSFELYVWNRSRDQFVEMVH</sequence>
<evidence type="ECO:0008006" key="3">
    <source>
        <dbReference type="Google" id="ProtNLM"/>
    </source>
</evidence>
<dbReference type="Proteomes" id="UP000008068">
    <property type="component" value="Unassembled WGS sequence"/>
</dbReference>
<dbReference type="HOGENOM" id="CLU_040220_0_0_1"/>
<evidence type="ECO:0000313" key="1">
    <source>
        <dbReference type="EMBL" id="EGT36550.1"/>
    </source>
</evidence>
<name>G0MLX7_CAEBE</name>
<accession>G0MLX7</accession>
<dbReference type="OrthoDB" id="5910742at2759"/>
<dbReference type="FunCoup" id="G0MLX7">
    <property type="interactions" value="338"/>
</dbReference>
<organism evidence="2">
    <name type="scientific">Caenorhabditis brenneri</name>
    <name type="common">Nematode worm</name>
    <dbReference type="NCBI Taxonomy" id="135651"/>
    <lineage>
        <taxon>Eukaryota</taxon>
        <taxon>Metazoa</taxon>
        <taxon>Ecdysozoa</taxon>
        <taxon>Nematoda</taxon>
        <taxon>Chromadorea</taxon>
        <taxon>Rhabditida</taxon>
        <taxon>Rhabditina</taxon>
        <taxon>Rhabditomorpha</taxon>
        <taxon>Rhabditoidea</taxon>
        <taxon>Rhabditidae</taxon>
        <taxon>Peloderinae</taxon>
        <taxon>Caenorhabditis</taxon>
    </lineage>
</organism>